<dbReference type="Gene3D" id="3.40.5.10">
    <property type="entry name" value="Ribosomal protein L9, N-terminal domain"/>
    <property type="match status" value="1"/>
</dbReference>
<comment type="function">
    <text evidence="7">Binds to the 23S rRNA.</text>
</comment>
<dbReference type="GO" id="GO:0019843">
    <property type="term" value="F:rRNA binding"/>
    <property type="evidence" value="ECO:0007669"/>
    <property type="project" value="UniProtKB-UniRule"/>
</dbReference>
<evidence type="ECO:0000256" key="4">
    <source>
        <dbReference type="ARBA" id="ARBA00022980"/>
    </source>
</evidence>
<accession>A0A6M8BAF5</accession>
<keyword evidence="5 7" id="KW-0687">Ribonucleoprotein</keyword>
<dbReference type="InterPro" id="IPR036791">
    <property type="entry name" value="Ribosomal_bL9_C_sf"/>
</dbReference>
<dbReference type="InterPro" id="IPR020069">
    <property type="entry name" value="Ribosomal_bL9_C"/>
</dbReference>
<evidence type="ECO:0000256" key="6">
    <source>
        <dbReference type="ARBA" id="ARBA00035292"/>
    </source>
</evidence>
<dbReference type="InterPro" id="IPR036935">
    <property type="entry name" value="Ribosomal_bL9_N_sf"/>
</dbReference>
<name>A0A6M8BAF5_9ACTO</name>
<keyword evidence="3 7" id="KW-0694">RNA-binding</keyword>
<sequence>MTTKLILTHDVANLGAAGDVVDVKDGYARNYLVPRKLATPWTKGAQKQIDQMAEARRRRSIESLEHAQTARAWLTDNVVTITAKAGANGRLFGSVTTGEIADAVKEAGGPAIDRRKISIAPPIKSTGRHSASVRLHADVVAPVELYVAAAR</sequence>
<evidence type="ECO:0000256" key="3">
    <source>
        <dbReference type="ARBA" id="ARBA00022884"/>
    </source>
</evidence>
<dbReference type="GO" id="GO:0006412">
    <property type="term" value="P:translation"/>
    <property type="evidence" value="ECO:0007669"/>
    <property type="project" value="UniProtKB-UniRule"/>
</dbReference>
<comment type="similarity">
    <text evidence="1 7">Belongs to the bacterial ribosomal protein bL9 family.</text>
</comment>
<dbReference type="InterPro" id="IPR020594">
    <property type="entry name" value="Ribosomal_bL9_bac/chp"/>
</dbReference>
<reference evidence="9 10" key="1">
    <citation type="submission" date="2020-05" db="EMBL/GenBank/DDBJ databases">
        <title>Actinomyces sp. zg-325.</title>
        <authorList>
            <person name="Yang C."/>
        </authorList>
    </citation>
    <scope>NUCLEOTIDE SEQUENCE [LARGE SCALE GENOMIC DNA]</scope>
    <source>
        <strain evidence="10">zg-325</strain>
    </source>
</reference>
<evidence type="ECO:0000256" key="2">
    <source>
        <dbReference type="ARBA" id="ARBA00022730"/>
    </source>
</evidence>
<dbReference type="NCBIfam" id="TIGR00158">
    <property type="entry name" value="L9"/>
    <property type="match status" value="1"/>
</dbReference>
<protein>
    <recommendedName>
        <fullName evidence="6 7">Large ribosomal subunit protein bL9</fullName>
    </recommendedName>
</protein>
<dbReference type="EMBL" id="CP053642">
    <property type="protein sequence ID" value="QKD80461.1"/>
    <property type="molecule type" value="Genomic_DNA"/>
</dbReference>
<dbReference type="InterPro" id="IPR000244">
    <property type="entry name" value="Ribosomal_bL9"/>
</dbReference>
<dbReference type="PROSITE" id="PS00651">
    <property type="entry name" value="RIBOSOMAL_L9"/>
    <property type="match status" value="1"/>
</dbReference>
<keyword evidence="10" id="KW-1185">Reference proteome</keyword>
<dbReference type="SUPFAM" id="SSF55653">
    <property type="entry name" value="Ribosomal protein L9 C-domain"/>
    <property type="match status" value="1"/>
</dbReference>
<evidence type="ECO:0000259" key="8">
    <source>
        <dbReference type="PROSITE" id="PS00651"/>
    </source>
</evidence>
<dbReference type="RefSeq" id="WP_159522356.1">
    <property type="nucleotide sequence ID" value="NZ_CP053642.1"/>
</dbReference>
<dbReference type="HAMAP" id="MF_00503">
    <property type="entry name" value="Ribosomal_bL9"/>
    <property type="match status" value="1"/>
</dbReference>
<dbReference type="Proteomes" id="UP000504752">
    <property type="component" value="Chromosome"/>
</dbReference>
<keyword evidence="4 7" id="KW-0689">Ribosomal protein</keyword>
<dbReference type="InterPro" id="IPR020070">
    <property type="entry name" value="Ribosomal_bL9_N"/>
</dbReference>
<feature type="domain" description="Ribosomal protein L9" evidence="8">
    <location>
        <begin position="15"/>
        <end position="42"/>
    </location>
</feature>
<dbReference type="GO" id="GO:0005840">
    <property type="term" value="C:ribosome"/>
    <property type="evidence" value="ECO:0007669"/>
    <property type="project" value="UniProtKB-KW"/>
</dbReference>
<dbReference type="Pfam" id="PF03948">
    <property type="entry name" value="Ribosomal_L9_C"/>
    <property type="match status" value="1"/>
</dbReference>
<evidence type="ECO:0000256" key="7">
    <source>
        <dbReference type="HAMAP-Rule" id="MF_00503"/>
    </source>
</evidence>
<dbReference type="Pfam" id="PF01281">
    <property type="entry name" value="Ribosomal_L9_N"/>
    <property type="match status" value="1"/>
</dbReference>
<keyword evidence="2 7" id="KW-0699">rRNA-binding</keyword>
<evidence type="ECO:0000313" key="9">
    <source>
        <dbReference type="EMBL" id="QKD80461.1"/>
    </source>
</evidence>
<evidence type="ECO:0000256" key="1">
    <source>
        <dbReference type="ARBA" id="ARBA00010605"/>
    </source>
</evidence>
<gene>
    <name evidence="7 9" type="primary">rplI</name>
    <name evidence="9" type="ORF">HPC72_09810</name>
</gene>
<evidence type="ECO:0000256" key="5">
    <source>
        <dbReference type="ARBA" id="ARBA00023274"/>
    </source>
</evidence>
<proteinExistence type="inferred from homology"/>
<evidence type="ECO:0000313" key="10">
    <source>
        <dbReference type="Proteomes" id="UP000504752"/>
    </source>
</evidence>
<dbReference type="GO" id="GO:0003735">
    <property type="term" value="F:structural constituent of ribosome"/>
    <property type="evidence" value="ECO:0007669"/>
    <property type="project" value="InterPro"/>
</dbReference>
<dbReference type="FunFam" id="3.40.5.10:FF:000003">
    <property type="entry name" value="50S ribosomal protein L9"/>
    <property type="match status" value="1"/>
</dbReference>
<dbReference type="AlphaFoldDB" id="A0A6M8BAF5"/>
<dbReference type="SUPFAM" id="SSF55658">
    <property type="entry name" value="L9 N-domain-like"/>
    <property type="match status" value="1"/>
</dbReference>
<dbReference type="Gene3D" id="3.10.430.100">
    <property type="entry name" value="Ribosomal protein L9, C-terminal domain"/>
    <property type="match status" value="1"/>
</dbReference>
<organism evidence="9 10">
    <name type="scientific">Actinomyces marmotae</name>
    <dbReference type="NCBI Taxonomy" id="2737173"/>
    <lineage>
        <taxon>Bacteria</taxon>
        <taxon>Bacillati</taxon>
        <taxon>Actinomycetota</taxon>
        <taxon>Actinomycetes</taxon>
        <taxon>Actinomycetales</taxon>
        <taxon>Actinomycetaceae</taxon>
        <taxon>Actinomyces</taxon>
    </lineage>
</organism>
<dbReference type="InterPro" id="IPR009027">
    <property type="entry name" value="Ribosomal_bL9/RNase_H1_N"/>
</dbReference>
<dbReference type="GO" id="GO:1990904">
    <property type="term" value="C:ribonucleoprotein complex"/>
    <property type="evidence" value="ECO:0007669"/>
    <property type="project" value="UniProtKB-KW"/>
</dbReference>
<dbReference type="PANTHER" id="PTHR21368">
    <property type="entry name" value="50S RIBOSOMAL PROTEIN L9"/>
    <property type="match status" value="1"/>
</dbReference>
<dbReference type="KEGG" id="amam:HPC72_09810"/>